<feature type="transmembrane region" description="Helical" evidence="2">
    <location>
        <begin position="47"/>
        <end position="66"/>
    </location>
</feature>
<organism evidence="3 4">
    <name type="scientific">Streptomyces dysideae</name>
    <dbReference type="NCBI Taxonomy" id="909626"/>
    <lineage>
        <taxon>Bacteria</taxon>
        <taxon>Bacillati</taxon>
        <taxon>Actinomycetota</taxon>
        <taxon>Actinomycetes</taxon>
        <taxon>Kitasatosporales</taxon>
        <taxon>Streptomycetaceae</taxon>
        <taxon>Streptomyces</taxon>
    </lineage>
</organism>
<protein>
    <submittedName>
        <fullName evidence="3">Uncharacterized protein</fullName>
    </submittedName>
</protein>
<evidence type="ECO:0000313" key="3">
    <source>
        <dbReference type="EMBL" id="KUO16342.1"/>
    </source>
</evidence>
<sequence length="77" mass="7961">MRDIRSTLSHLRKRPAGHAAGDRCDRPPDADQLECGPVLGALPGSFAALWGLGALTVSAVGAGTLLSGSLDRPPTRE</sequence>
<dbReference type="EMBL" id="LMXB01000092">
    <property type="protein sequence ID" value="KUO16342.1"/>
    <property type="molecule type" value="Genomic_DNA"/>
</dbReference>
<proteinExistence type="predicted"/>
<dbReference type="STRING" id="909626.AQJ91_36425"/>
<evidence type="ECO:0000256" key="2">
    <source>
        <dbReference type="SAM" id="Phobius"/>
    </source>
</evidence>
<feature type="region of interest" description="Disordered" evidence="1">
    <location>
        <begin position="1"/>
        <end position="28"/>
    </location>
</feature>
<reference evidence="3 4" key="1">
    <citation type="submission" date="2015-10" db="EMBL/GenBank/DDBJ databases">
        <title>Draft genome sequence of Streptomyces sp. RV15, isolated from a marine sponge.</title>
        <authorList>
            <person name="Ruckert C."/>
            <person name="Abdelmohsen U.R."/>
            <person name="Winkler A."/>
            <person name="Hentschel U."/>
            <person name="Kalinowski J."/>
            <person name="Kampfer P."/>
            <person name="Glaeser S."/>
        </authorList>
    </citation>
    <scope>NUCLEOTIDE SEQUENCE [LARGE SCALE GENOMIC DNA]</scope>
    <source>
        <strain evidence="3 4">RV15</strain>
    </source>
</reference>
<evidence type="ECO:0000256" key="1">
    <source>
        <dbReference type="SAM" id="MobiDB-lite"/>
    </source>
</evidence>
<name>A0A117RYD0_9ACTN</name>
<comment type="caution">
    <text evidence="3">The sequence shown here is derived from an EMBL/GenBank/DDBJ whole genome shotgun (WGS) entry which is preliminary data.</text>
</comment>
<evidence type="ECO:0000313" key="4">
    <source>
        <dbReference type="Proteomes" id="UP000053260"/>
    </source>
</evidence>
<dbReference type="OrthoDB" id="3217869at2"/>
<keyword evidence="4" id="KW-1185">Reference proteome</keyword>
<gene>
    <name evidence="3" type="ORF">AQJ91_36425</name>
</gene>
<dbReference type="Proteomes" id="UP000053260">
    <property type="component" value="Unassembled WGS sequence"/>
</dbReference>
<dbReference type="AlphaFoldDB" id="A0A117RYD0"/>
<dbReference type="RefSeq" id="WP_067030370.1">
    <property type="nucleotide sequence ID" value="NZ_KQ949106.1"/>
</dbReference>
<accession>A0A117RYD0</accession>
<keyword evidence="2" id="KW-1133">Transmembrane helix</keyword>
<keyword evidence="2" id="KW-0812">Transmembrane</keyword>
<keyword evidence="2" id="KW-0472">Membrane</keyword>